<accession>A0A0F8YW69</accession>
<name>A0A0F8YW69_9ZZZZ</name>
<dbReference type="AlphaFoldDB" id="A0A0F8YW69"/>
<gene>
    <name evidence="2" type="ORF">LCGC14_2770690</name>
</gene>
<evidence type="ECO:0000256" key="1">
    <source>
        <dbReference type="SAM" id="MobiDB-lite"/>
    </source>
</evidence>
<protein>
    <recommendedName>
        <fullName evidence="3">Nuclease associated modular domain-containing protein</fullName>
    </recommendedName>
</protein>
<comment type="caution">
    <text evidence="2">The sequence shown here is derived from an EMBL/GenBank/DDBJ whole genome shotgun (WGS) entry which is preliminary data.</text>
</comment>
<evidence type="ECO:0000313" key="2">
    <source>
        <dbReference type="EMBL" id="KKK85697.1"/>
    </source>
</evidence>
<organism evidence="2">
    <name type="scientific">marine sediment metagenome</name>
    <dbReference type="NCBI Taxonomy" id="412755"/>
    <lineage>
        <taxon>unclassified sequences</taxon>
        <taxon>metagenomes</taxon>
        <taxon>ecological metagenomes</taxon>
    </lineage>
</organism>
<sequence>MPECKCGCGEWTPNIYIRGHNSTGTSYTHTKESKEEQSLRMQGNQRALGHSVPEESRERIRQARLGVSTLTEDGRRRIVEALTGRPASDYQKQRAQEANTNK</sequence>
<proteinExistence type="predicted"/>
<dbReference type="EMBL" id="LAZR01051187">
    <property type="protein sequence ID" value="KKK85697.1"/>
    <property type="molecule type" value="Genomic_DNA"/>
</dbReference>
<feature type="non-terminal residue" evidence="2">
    <location>
        <position position="102"/>
    </location>
</feature>
<reference evidence="2" key="1">
    <citation type="journal article" date="2015" name="Nature">
        <title>Complex archaea that bridge the gap between prokaryotes and eukaryotes.</title>
        <authorList>
            <person name="Spang A."/>
            <person name="Saw J.H."/>
            <person name="Jorgensen S.L."/>
            <person name="Zaremba-Niedzwiedzka K."/>
            <person name="Martijn J."/>
            <person name="Lind A.E."/>
            <person name="van Eijk R."/>
            <person name="Schleper C."/>
            <person name="Guy L."/>
            <person name="Ettema T.J."/>
        </authorList>
    </citation>
    <scope>NUCLEOTIDE SEQUENCE</scope>
</reference>
<feature type="region of interest" description="Disordered" evidence="1">
    <location>
        <begin position="81"/>
        <end position="102"/>
    </location>
</feature>
<evidence type="ECO:0008006" key="3">
    <source>
        <dbReference type="Google" id="ProtNLM"/>
    </source>
</evidence>